<dbReference type="PROSITE" id="PS51178">
    <property type="entry name" value="PASTA"/>
    <property type="match status" value="3"/>
</dbReference>
<dbReference type="PROSITE" id="PS50011">
    <property type="entry name" value="PROTEIN_KINASE_DOM"/>
    <property type="match status" value="1"/>
</dbReference>
<gene>
    <name evidence="12" type="primary">pknB</name>
    <name evidence="12" type="ORF">MQH31_12465</name>
</gene>
<dbReference type="PANTHER" id="PTHR43289:SF34">
    <property type="entry name" value="SERINE_THREONINE-PROTEIN KINASE YBDM-RELATED"/>
    <property type="match status" value="1"/>
</dbReference>
<comment type="catalytic activity">
    <reaction evidence="8">
        <text>L-seryl-[protein] + ATP = O-phospho-L-seryl-[protein] + ADP + H(+)</text>
        <dbReference type="Rhea" id="RHEA:17989"/>
        <dbReference type="Rhea" id="RHEA-COMP:9863"/>
        <dbReference type="Rhea" id="RHEA-COMP:11604"/>
        <dbReference type="ChEBI" id="CHEBI:15378"/>
        <dbReference type="ChEBI" id="CHEBI:29999"/>
        <dbReference type="ChEBI" id="CHEBI:30616"/>
        <dbReference type="ChEBI" id="CHEBI:83421"/>
        <dbReference type="ChEBI" id="CHEBI:456216"/>
        <dbReference type="EC" id="2.7.11.1"/>
    </reaction>
</comment>
<proteinExistence type="predicted"/>
<dbReference type="InterPro" id="IPR000719">
    <property type="entry name" value="Prot_kinase_dom"/>
</dbReference>
<keyword evidence="9" id="KW-0472">Membrane</keyword>
<keyword evidence="3" id="KW-0808">Transferase</keyword>
<dbReference type="CDD" id="cd14014">
    <property type="entry name" value="STKc_PknB_like"/>
    <property type="match status" value="1"/>
</dbReference>
<comment type="catalytic activity">
    <reaction evidence="7">
        <text>L-threonyl-[protein] + ATP = O-phospho-L-threonyl-[protein] + ADP + H(+)</text>
        <dbReference type="Rhea" id="RHEA:46608"/>
        <dbReference type="Rhea" id="RHEA-COMP:11060"/>
        <dbReference type="Rhea" id="RHEA-COMP:11605"/>
        <dbReference type="ChEBI" id="CHEBI:15378"/>
        <dbReference type="ChEBI" id="CHEBI:30013"/>
        <dbReference type="ChEBI" id="CHEBI:30616"/>
        <dbReference type="ChEBI" id="CHEBI:61977"/>
        <dbReference type="ChEBI" id="CHEBI:456216"/>
        <dbReference type="EC" id="2.7.11.1"/>
    </reaction>
</comment>
<dbReference type="GO" id="GO:0004674">
    <property type="term" value="F:protein serine/threonine kinase activity"/>
    <property type="evidence" value="ECO:0007669"/>
    <property type="project" value="UniProtKB-KW"/>
</dbReference>
<dbReference type="InterPro" id="IPR008271">
    <property type="entry name" value="Ser/Thr_kinase_AS"/>
</dbReference>
<evidence type="ECO:0000256" key="3">
    <source>
        <dbReference type="ARBA" id="ARBA00022679"/>
    </source>
</evidence>
<dbReference type="NCBIfam" id="NF033483">
    <property type="entry name" value="PknB_PASTA_kin"/>
    <property type="match status" value="1"/>
</dbReference>
<dbReference type="RefSeq" id="WP_243012312.1">
    <property type="nucleotide sequence ID" value="NZ_JALGAR010000003.1"/>
</dbReference>
<feature type="domain" description="PASTA" evidence="11">
    <location>
        <begin position="580"/>
        <end position="646"/>
    </location>
</feature>
<dbReference type="InterPro" id="IPR005543">
    <property type="entry name" value="PASTA_dom"/>
</dbReference>
<evidence type="ECO:0000313" key="13">
    <source>
        <dbReference type="Proteomes" id="UP001165341"/>
    </source>
</evidence>
<keyword evidence="2" id="KW-0723">Serine/threonine-protein kinase</keyword>
<organism evidence="12 13">
    <name type="scientific">Cryobacterium zhongshanensis</name>
    <dbReference type="NCBI Taxonomy" id="2928153"/>
    <lineage>
        <taxon>Bacteria</taxon>
        <taxon>Bacillati</taxon>
        <taxon>Actinomycetota</taxon>
        <taxon>Actinomycetes</taxon>
        <taxon>Micrococcales</taxon>
        <taxon>Microbacteriaceae</taxon>
        <taxon>Cryobacterium</taxon>
    </lineage>
</organism>
<evidence type="ECO:0000256" key="2">
    <source>
        <dbReference type="ARBA" id="ARBA00022527"/>
    </source>
</evidence>
<keyword evidence="9" id="KW-0812">Transmembrane</keyword>
<sequence length="649" mass="67823">MSDSPADPMIGRLIDGRYQVRSRIARGGMATVYLATDLRLERRVALKVMHGHLADDNAFKARFVQEARSAARLAHPNVVNVYDQGQDADMAYLVMEYLPGITLRDLLKDYGRLTSEQTIDILEAVLSGLAAAHKAGIVHRDLKPENVLLADDGRIKIGDFGLARAANNNTATGQALLGTIAYLSPELVTRGIADARSDIYALGIMTYEMLTGEQPYVGEAPMQIAYQHANDTVPMPSLRVTTVPHELDELVSWATARDPEQRPRDAKVMLDQLLDVEKQMRPFDGDTGVQQTLLMPSAAAGALADADTMIFGAAAPVAGATALLPAPVVKPPADADLLSTKTRRRKVRGYWLFTLVLLLAGLAGGTGWYFGSGPGSQVEVPSLISVAPDAAAAQLAELGLQSALAQQYSGTVAAGLVASTDPGEGGHVKKGNAVTLYVSQGPQPITVPPLAGLSTDAASSTITGLNALVGTVDQVFSGDVASGIVISAFRESDGSEVSQGGPYFEGMKVNLVASLGPVPDVSGKSVNTATSLLKDKGLVATTGDSVYSDTIDEGDVVSAAPQKDGPVRAGDTYVLTTSKGPAPIPIPNVVGKPWNEGKKILTDLGFKLSYNLGADAIAPLLNILSTDPAAGTAAPKGSTIALKPTNPFG</sequence>
<evidence type="ECO:0000256" key="9">
    <source>
        <dbReference type="SAM" id="Phobius"/>
    </source>
</evidence>
<dbReference type="Gene3D" id="3.30.10.20">
    <property type="match status" value="4"/>
</dbReference>
<evidence type="ECO:0000256" key="4">
    <source>
        <dbReference type="ARBA" id="ARBA00022741"/>
    </source>
</evidence>
<dbReference type="FunFam" id="3.30.200.20:FF:000035">
    <property type="entry name" value="Serine/threonine protein kinase Stk1"/>
    <property type="match status" value="1"/>
</dbReference>
<dbReference type="FunFam" id="1.10.510.10:FF:000021">
    <property type="entry name" value="Serine/threonine protein kinase"/>
    <property type="match status" value="1"/>
</dbReference>
<dbReference type="EC" id="2.7.11.1" evidence="1"/>
<feature type="transmembrane region" description="Helical" evidence="9">
    <location>
        <begin position="350"/>
        <end position="371"/>
    </location>
</feature>
<evidence type="ECO:0000256" key="5">
    <source>
        <dbReference type="ARBA" id="ARBA00022777"/>
    </source>
</evidence>
<dbReference type="Proteomes" id="UP001165341">
    <property type="component" value="Unassembled WGS sequence"/>
</dbReference>
<dbReference type="SMART" id="SM00740">
    <property type="entry name" value="PASTA"/>
    <property type="match status" value="4"/>
</dbReference>
<feature type="domain" description="Protein kinase" evidence="10">
    <location>
        <begin position="18"/>
        <end position="274"/>
    </location>
</feature>
<evidence type="ECO:0000259" key="11">
    <source>
        <dbReference type="PROSITE" id="PS51178"/>
    </source>
</evidence>
<feature type="domain" description="PASTA" evidence="11">
    <location>
        <begin position="375"/>
        <end position="440"/>
    </location>
</feature>
<keyword evidence="6" id="KW-0067">ATP-binding</keyword>
<dbReference type="PANTHER" id="PTHR43289">
    <property type="entry name" value="MITOGEN-ACTIVATED PROTEIN KINASE KINASE KINASE 20-RELATED"/>
    <property type="match status" value="1"/>
</dbReference>
<dbReference type="AlphaFoldDB" id="A0AA41QWJ9"/>
<dbReference type="EMBL" id="JALGAR010000003">
    <property type="protein sequence ID" value="MCI4658620.1"/>
    <property type="molecule type" value="Genomic_DNA"/>
</dbReference>
<dbReference type="CDD" id="cd06577">
    <property type="entry name" value="PASTA_pknB"/>
    <property type="match status" value="4"/>
</dbReference>
<keyword evidence="13" id="KW-1185">Reference proteome</keyword>
<dbReference type="GO" id="GO:0045717">
    <property type="term" value="P:negative regulation of fatty acid biosynthetic process"/>
    <property type="evidence" value="ECO:0007669"/>
    <property type="project" value="UniProtKB-ARBA"/>
</dbReference>
<dbReference type="Pfam" id="PF00069">
    <property type="entry name" value="Pkinase"/>
    <property type="match status" value="1"/>
</dbReference>
<keyword evidence="5 12" id="KW-0418">Kinase</keyword>
<protein>
    <recommendedName>
        <fullName evidence="1">non-specific serine/threonine protein kinase</fullName>
        <ecNumber evidence="1">2.7.11.1</ecNumber>
    </recommendedName>
</protein>
<dbReference type="SMART" id="SM00220">
    <property type="entry name" value="S_TKc"/>
    <property type="match status" value="1"/>
</dbReference>
<evidence type="ECO:0000256" key="1">
    <source>
        <dbReference type="ARBA" id="ARBA00012513"/>
    </source>
</evidence>
<name>A0AA41QWJ9_9MICO</name>
<evidence type="ECO:0000256" key="8">
    <source>
        <dbReference type="ARBA" id="ARBA00048679"/>
    </source>
</evidence>
<dbReference type="InterPro" id="IPR011009">
    <property type="entry name" value="Kinase-like_dom_sf"/>
</dbReference>
<evidence type="ECO:0000256" key="7">
    <source>
        <dbReference type="ARBA" id="ARBA00047899"/>
    </source>
</evidence>
<evidence type="ECO:0000259" key="10">
    <source>
        <dbReference type="PROSITE" id="PS50011"/>
    </source>
</evidence>
<dbReference type="Pfam" id="PF03793">
    <property type="entry name" value="PASTA"/>
    <property type="match status" value="3"/>
</dbReference>
<reference evidence="12" key="1">
    <citation type="submission" date="2022-03" db="EMBL/GenBank/DDBJ databases">
        <title>Cryobacterium sp. nov. strain ZS14-85, isolated from Antarctic soil.</title>
        <authorList>
            <person name="Li J."/>
            <person name="Niu G."/>
        </authorList>
    </citation>
    <scope>NUCLEOTIDE SEQUENCE</scope>
    <source>
        <strain evidence="12">ZS14-85</strain>
    </source>
</reference>
<evidence type="ECO:0000256" key="6">
    <source>
        <dbReference type="ARBA" id="ARBA00022840"/>
    </source>
</evidence>
<keyword evidence="9" id="KW-1133">Transmembrane helix</keyword>
<comment type="caution">
    <text evidence="12">The sequence shown here is derived from an EMBL/GenBank/DDBJ whole genome shotgun (WGS) entry which is preliminary data.</text>
</comment>
<dbReference type="Gene3D" id="3.30.200.20">
    <property type="entry name" value="Phosphorylase Kinase, domain 1"/>
    <property type="match status" value="1"/>
</dbReference>
<dbReference type="SUPFAM" id="SSF56112">
    <property type="entry name" value="Protein kinase-like (PK-like)"/>
    <property type="match status" value="1"/>
</dbReference>
<dbReference type="PROSITE" id="PS00108">
    <property type="entry name" value="PROTEIN_KINASE_ST"/>
    <property type="match status" value="1"/>
</dbReference>
<feature type="domain" description="PASTA" evidence="11">
    <location>
        <begin position="516"/>
        <end position="579"/>
    </location>
</feature>
<accession>A0AA41QWJ9</accession>
<dbReference type="Gene3D" id="1.10.510.10">
    <property type="entry name" value="Transferase(Phosphotransferase) domain 1"/>
    <property type="match status" value="1"/>
</dbReference>
<evidence type="ECO:0000313" key="12">
    <source>
        <dbReference type="EMBL" id="MCI4658620.1"/>
    </source>
</evidence>
<keyword evidence="4" id="KW-0547">Nucleotide-binding</keyword>
<dbReference type="GO" id="GO:0005524">
    <property type="term" value="F:ATP binding"/>
    <property type="evidence" value="ECO:0007669"/>
    <property type="project" value="UniProtKB-KW"/>
</dbReference>